<sequence>MHLLTRPQLLPFHLLTYQEPLSRLDFSLLLTPSYGINV</sequence>
<reference evidence="1" key="1">
    <citation type="submission" date="2016-02" db="EMBL/GenBank/DDBJ databases">
        <title>WGS assembly of Manihot esculenta.</title>
        <authorList>
            <person name="Bredeson J.V."/>
            <person name="Prochnik S.E."/>
            <person name="Lyons J.B."/>
            <person name="Schmutz J."/>
            <person name="Grimwood J."/>
            <person name="Vrebalov J."/>
            <person name="Bart R.S."/>
            <person name="Amuge T."/>
            <person name="Ferguson M.E."/>
            <person name="Green R."/>
            <person name="Putnam N."/>
            <person name="Stites J."/>
            <person name="Rounsley S."/>
            <person name="Rokhsar D.S."/>
        </authorList>
    </citation>
    <scope>NUCLEOTIDE SEQUENCE [LARGE SCALE GENOMIC DNA]</scope>
    <source>
        <tissue evidence="1">Leaf</tissue>
    </source>
</reference>
<proteinExistence type="predicted"/>
<accession>A0A2C9VK10</accession>
<name>A0A2C9VK10_MANES</name>
<evidence type="ECO:0000313" key="1">
    <source>
        <dbReference type="EMBL" id="OAY45893.1"/>
    </source>
</evidence>
<dbReference type="AlphaFoldDB" id="A0A2C9VK10"/>
<protein>
    <submittedName>
        <fullName evidence="1">Uncharacterized protein</fullName>
    </submittedName>
</protein>
<dbReference type="EMBL" id="CM004393">
    <property type="protein sequence ID" value="OAY45893.1"/>
    <property type="molecule type" value="Genomic_DNA"/>
</dbReference>
<gene>
    <name evidence="1" type="ORF">MANES_07G100700</name>
</gene>
<organism evidence="1">
    <name type="scientific">Manihot esculenta</name>
    <name type="common">Cassava</name>
    <name type="synonym">Jatropha manihot</name>
    <dbReference type="NCBI Taxonomy" id="3983"/>
    <lineage>
        <taxon>Eukaryota</taxon>
        <taxon>Viridiplantae</taxon>
        <taxon>Streptophyta</taxon>
        <taxon>Embryophyta</taxon>
        <taxon>Tracheophyta</taxon>
        <taxon>Spermatophyta</taxon>
        <taxon>Magnoliopsida</taxon>
        <taxon>eudicotyledons</taxon>
        <taxon>Gunneridae</taxon>
        <taxon>Pentapetalae</taxon>
        <taxon>rosids</taxon>
        <taxon>fabids</taxon>
        <taxon>Malpighiales</taxon>
        <taxon>Euphorbiaceae</taxon>
        <taxon>Crotonoideae</taxon>
        <taxon>Manihoteae</taxon>
        <taxon>Manihot</taxon>
    </lineage>
</organism>